<sequence>MPPTRDPFQQPMLNNDDSLPGKAGAPKILTHKNPAHLDQQRGPWNRLNSVPTITSIRRNTFFFDSEVIPKDNLDFRLAALYNHHTGAFKNINEALIHRETSKDIHRIIKIQPPGEHLPPAPPPPITSRADIRQWISPKRESIYSIQGSIVSPHSAATNGGYSRKTDGGFFST</sequence>
<protein>
    <submittedName>
        <fullName evidence="2">Uncharacterized protein</fullName>
    </submittedName>
</protein>
<dbReference type="Pfam" id="PF12494">
    <property type="entry name" value="DUF3695"/>
    <property type="match status" value="1"/>
</dbReference>
<evidence type="ECO:0000313" key="3">
    <source>
        <dbReference type="Proteomes" id="UP000558488"/>
    </source>
</evidence>
<accession>A0A7J7TVN1</accession>
<gene>
    <name evidence="2" type="ORF">mPipKuh1_001749</name>
</gene>
<comment type="caution">
    <text evidence="2">The sequence shown here is derived from an EMBL/GenBank/DDBJ whole genome shotgun (WGS) entry which is preliminary data.</text>
</comment>
<dbReference type="EMBL" id="JACAGB010000024">
    <property type="protein sequence ID" value="KAF6304621.1"/>
    <property type="molecule type" value="Genomic_DNA"/>
</dbReference>
<organism evidence="2 3">
    <name type="scientific">Pipistrellus kuhlii</name>
    <name type="common">Kuhl's pipistrelle</name>
    <dbReference type="NCBI Taxonomy" id="59472"/>
    <lineage>
        <taxon>Eukaryota</taxon>
        <taxon>Metazoa</taxon>
        <taxon>Chordata</taxon>
        <taxon>Craniata</taxon>
        <taxon>Vertebrata</taxon>
        <taxon>Euteleostomi</taxon>
        <taxon>Mammalia</taxon>
        <taxon>Eutheria</taxon>
        <taxon>Laurasiatheria</taxon>
        <taxon>Chiroptera</taxon>
        <taxon>Yangochiroptera</taxon>
        <taxon>Vespertilionidae</taxon>
        <taxon>Pipistrellus</taxon>
    </lineage>
</organism>
<dbReference type="AlphaFoldDB" id="A0A7J7TVN1"/>
<dbReference type="InterPro" id="IPR022179">
    <property type="entry name" value="CFAP276"/>
</dbReference>
<reference evidence="2 3" key="1">
    <citation type="journal article" date="2020" name="Nature">
        <title>Six reference-quality genomes reveal evolution of bat adaptations.</title>
        <authorList>
            <person name="Jebb D."/>
            <person name="Huang Z."/>
            <person name="Pippel M."/>
            <person name="Hughes G.M."/>
            <person name="Lavrichenko K."/>
            <person name="Devanna P."/>
            <person name="Winkler S."/>
            <person name="Jermiin L.S."/>
            <person name="Skirmuntt E.C."/>
            <person name="Katzourakis A."/>
            <person name="Burkitt-Gray L."/>
            <person name="Ray D.A."/>
            <person name="Sullivan K.A.M."/>
            <person name="Roscito J.G."/>
            <person name="Kirilenko B.M."/>
            <person name="Davalos L.M."/>
            <person name="Corthals A.P."/>
            <person name="Power M.L."/>
            <person name="Jones G."/>
            <person name="Ransome R.D."/>
            <person name="Dechmann D.K.N."/>
            <person name="Locatelli A.G."/>
            <person name="Puechmaille S.J."/>
            <person name="Fedrigo O."/>
            <person name="Jarvis E.D."/>
            <person name="Hiller M."/>
            <person name="Vernes S.C."/>
            <person name="Myers E.W."/>
            <person name="Teeling E.C."/>
        </authorList>
    </citation>
    <scope>NUCLEOTIDE SEQUENCE [LARGE SCALE GENOMIC DNA]</scope>
    <source>
        <strain evidence="2">MPipKuh1</strain>
        <tissue evidence="2">Flight muscle</tissue>
    </source>
</reference>
<name>A0A7J7TVN1_PIPKU</name>
<evidence type="ECO:0000313" key="2">
    <source>
        <dbReference type="EMBL" id="KAF6304621.1"/>
    </source>
</evidence>
<proteinExistence type="predicted"/>
<dbReference type="Proteomes" id="UP000558488">
    <property type="component" value="Unassembled WGS sequence"/>
</dbReference>
<feature type="region of interest" description="Disordered" evidence="1">
    <location>
        <begin position="1"/>
        <end position="28"/>
    </location>
</feature>
<dbReference type="OrthoDB" id="10013535at2759"/>
<evidence type="ECO:0000256" key="1">
    <source>
        <dbReference type="SAM" id="MobiDB-lite"/>
    </source>
</evidence>
<keyword evidence="3" id="KW-1185">Reference proteome</keyword>